<dbReference type="InterPro" id="IPR007263">
    <property type="entry name" value="DCC1-like"/>
</dbReference>
<sequence>MNSAPSTTADRPVTPPAAPDWPGQLVVFDGDCPLCRRSVHFILAHESHPVTGLVTLQSALGHRLGAHFDEDADDLDSMWLIRGGALYRDSDGLWRTAQSLKTPWSAAAGIRWLPASLRDGVYRWVGRYRKRLATDPGMGGAAASRLLSALNRVQCENLSLPETLADP</sequence>
<accession>A0A240UNB5</accession>
<dbReference type="GO" id="GO:0015035">
    <property type="term" value="F:protein-disulfide reductase activity"/>
    <property type="evidence" value="ECO:0007669"/>
    <property type="project" value="InterPro"/>
</dbReference>
<keyword evidence="2" id="KW-1185">Reference proteome</keyword>
<evidence type="ECO:0000313" key="2">
    <source>
        <dbReference type="Proteomes" id="UP000194457"/>
    </source>
</evidence>
<dbReference type="EMBL" id="CP021358">
    <property type="protein sequence ID" value="ART62968.1"/>
    <property type="molecule type" value="Genomic_DNA"/>
</dbReference>
<evidence type="ECO:0000313" key="1">
    <source>
        <dbReference type="EMBL" id="ART62968.1"/>
    </source>
</evidence>
<gene>
    <name evidence="1" type="ORF">B9H00_07795</name>
</gene>
<organism evidence="1 2">
    <name type="scientific">Kushneria marisflavi</name>
    <dbReference type="NCBI Taxonomy" id="157779"/>
    <lineage>
        <taxon>Bacteria</taxon>
        <taxon>Pseudomonadati</taxon>
        <taxon>Pseudomonadota</taxon>
        <taxon>Gammaproteobacteria</taxon>
        <taxon>Oceanospirillales</taxon>
        <taxon>Halomonadaceae</taxon>
        <taxon>Kushneria</taxon>
    </lineage>
</organism>
<dbReference type="PANTHER" id="PTHR33639:SF2">
    <property type="entry name" value="DUF393 DOMAIN-CONTAINING PROTEIN"/>
    <property type="match status" value="1"/>
</dbReference>
<dbReference type="RefSeq" id="WP_086900183.1">
    <property type="nucleotide sequence ID" value="NZ_CP021358.1"/>
</dbReference>
<dbReference type="OrthoDB" id="5294764at2"/>
<protein>
    <submittedName>
        <fullName evidence="1">Uncharacterized protein</fullName>
    </submittedName>
</protein>
<dbReference type="Proteomes" id="UP000194457">
    <property type="component" value="Chromosome"/>
</dbReference>
<dbReference type="AlphaFoldDB" id="A0A240UNB5"/>
<dbReference type="InterPro" id="IPR052927">
    <property type="entry name" value="DCC_oxidoreductase"/>
</dbReference>
<reference evidence="1 2" key="1">
    <citation type="submission" date="2017-05" db="EMBL/GenBank/DDBJ databases">
        <authorList>
            <person name="Song R."/>
            <person name="Chenine A.L."/>
            <person name="Ruprecht R.M."/>
        </authorList>
    </citation>
    <scope>NUCLEOTIDE SEQUENCE [LARGE SCALE GENOMIC DNA]</scope>
    <source>
        <strain evidence="1">SW32</strain>
    </source>
</reference>
<name>A0A240UNB5_9GAMM</name>
<dbReference type="Pfam" id="PF04134">
    <property type="entry name" value="DCC1-like"/>
    <property type="match status" value="1"/>
</dbReference>
<dbReference type="PANTHER" id="PTHR33639">
    <property type="entry name" value="THIOL-DISULFIDE OXIDOREDUCTASE DCC"/>
    <property type="match status" value="1"/>
</dbReference>
<proteinExistence type="predicted"/>
<dbReference type="KEGG" id="kma:B9H00_07795"/>